<evidence type="ECO:0000313" key="1">
    <source>
        <dbReference type="Proteomes" id="UP000829999"/>
    </source>
</evidence>
<sequence length="230" mass="25599">MAEHRSVCSGVEQIGTVLLMVTKLTLLVLLVQLQQAINIPLRQLRELKPGAEIPMLTPQHNAPLTVPHVVIHTATREKKSPNIISIPIQQILVPKFHIIPLHHAPPQSNVHHSAVHTDVKHIITHDNVKIPIISQTVSHSTANITHPSSASVIPILIPIHHNLVPVQDLSVIPLQKTVHKEQKLERYTVMEKKEEKENEEVNRFRTFYGGYGTGLFFGGQGAGHGFHIFG</sequence>
<evidence type="ECO:0000313" key="2">
    <source>
        <dbReference type="RefSeq" id="XP_050550279.1"/>
    </source>
</evidence>
<dbReference type="OrthoDB" id="7377407at2759"/>
<protein>
    <submittedName>
        <fullName evidence="2">Uncharacterized protein LOC118267755 isoform X1</fullName>
    </submittedName>
</protein>
<accession>A0A9R0ETI6</accession>
<gene>
    <name evidence="2" type="primary">LOC118267755</name>
</gene>
<keyword evidence="1" id="KW-1185">Reference proteome</keyword>
<reference evidence="2" key="1">
    <citation type="submission" date="2025-08" db="UniProtKB">
        <authorList>
            <consortium name="RefSeq"/>
        </authorList>
    </citation>
    <scope>IDENTIFICATION</scope>
    <source>
        <tissue evidence="2">Whole larval tissue</tissue>
    </source>
</reference>
<dbReference type="AlphaFoldDB" id="A0A9R0ETI6"/>
<organism evidence="1 2">
    <name type="scientific">Spodoptera frugiperda</name>
    <name type="common">Fall armyworm</name>
    <dbReference type="NCBI Taxonomy" id="7108"/>
    <lineage>
        <taxon>Eukaryota</taxon>
        <taxon>Metazoa</taxon>
        <taxon>Ecdysozoa</taxon>
        <taxon>Arthropoda</taxon>
        <taxon>Hexapoda</taxon>
        <taxon>Insecta</taxon>
        <taxon>Pterygota</taxon>
        <taxon>Neoptera</taxon>
        <taxon>Endopterygota</taxon>
        <taxon>Lepidoptera</taxon>
        <taxon>Glossata</taxon>
        <taxon>Ditrysia</taxon>
        <taxon>Noctuoidea</taxon>
        <taxon>Noctuidae</taxon>
        <taxon>Amphipyrinae</taxon>
        <taxon>Spodoptera</taxon>
    </lineage>
</organism>
<name>A0A9R0ETI6_SPOFR</name>
<dbReference type="GeneID" id="118267755"/>
<dbReference type="Proteomes" id="UP000829999">
    <property type="component" value="Chromosome 6"/>
</dbReference>
<dbReference type="RefSeq" id="XP_050550279.1">
    <property type="nucleotide sequence ID" value="XM_050694322.1"/>
</dbReference>
<proteinExistence type="predicted"/>